<comment type="similarity">
    <text evidence="2">Belongs to the MoaE family.</text>
</comment>
<evidence type="ECO:0000256" key="4">
    <source>
        <dbReference type="ARBA" id="ARBA00013858"/>
    </source>
</evidence>
<evidence type="ECO:0000313" key="13">
    <source>
        <dbReference type="Proteomes" id="UP000234845"/>
    </source>
</evidence>
<evidence type="ECO:0000256" key="6">
    <source>
        <dbReference type="ARBA" id="ARBA00026066"/>
    </source>
</evidence>
<sequence>MVRDRFAVSIQTEPFVTEALQKALHEREAGAIVTFTGYVRACNDGAAITALELEHYPGMTENSLRAILDEAAQRWSVLAATVVHRVGLLAVGEPVVWVGVSSAHRGDAFTACEYVMDYLKTEAPFWKKEHGDTGSRWLEARASDSERARRWQLP</sequence>
<dbReference type="PANTHER" id="PTHR23404">
    <property type="entry name" value="MOLYBDOPTERIN SYNTHASE RELATED"/>
    <property type="match status" value="1"/>
</dbReference>
<dbReference type="UniPathway" id="UPA00344"/>
<dbReference type="SUPFAM" id="SSF54690">
    <property type="entry name" value="Molybdopterin synthase subunit MoaE"/>
    <property type="match status" value="1"/>
</dbReference>
<organism evidence="12 13">
    <name type="scientific">Kineobactrum sediminis</name>
    <dbReference type="NCBI Taxonomy" id="1905677"/>
    <lineage>
        <taxon>Bacteria</taxon>
        <taxon>Pseudomonadati</taxon>
        <taxon>Pseudomonadota</taxon>
        <taxon>Gammaproteobacteria</taxon>
        <taxon>Cellvibrionales</taxon>
        <taxon>Halieaceae</taxon>
        <taxon>Kineobactrum</taxon>
    </lineage>
</organism>
<dbReference type="Pfam" id="PF02391">
    <property type="entry name" value="MoaE"/>
    <property type="match status" value="1"/>
</dbReference>
<proteinExistence type="inferred from homology"/>
<dbReference type="RefSeq" id="WP_101521306.1">
    <property type="nucleotide sequence ID" value="NZ_PKLZ01000007.1"/>
</dbReference>
<name>A0A2N5Y363_9GAMM</name>
<accession>A0A2N5Y363</accession>
<keyword evidence="13" id="KW-1185">Reference proteome</keyword>
<dbReference type="CDD" id="cd00756">
    <property type="entry name" value="MoaE"/>
    <property type="match status" value="1"/>
</dbReference>
<evidence type="ECO:0000256" key="1">
    <source>
        <dbReference type="ARBA" id="ARBA00005046"/>
    </source>
</evidence>
<comment type="caution">
    <text evidence="12">The sequence shown here is derived from an EMBL/GenBank/DDBJ whole genome shotgun (WGS) entry which is preliminary data.</text>
</comment>
<evidence type="ECO:0000256" key="3">
    <source>
        <dbReference type="ARBA" id="ARBA00011950"/>
    </source>
</evidence>
<keyword evidence="5" id="KW-0501">Molybdenum cofactor biosynthesis</keyword>
<evidence type="ECO:0000313" key="12">
    <source>
        <dbReference type="EMBL" id="PLW82842.1"/>
    </source>
</evidence>
<evidence type="ECO:0000256" key="5">
    <source>
        <dbReference type="ARBA" id="ARBA00023150"/>
    </source>
</evidence>
<evidence type="ECO:0000256" key="8">
    <source>
        <dbReference type="ARBA" id="ARBA00030407"/>
    </source>
</evidence>
<comment type="subunit">
    <text evidence="6">Heterotetramer of 2 MoaD subunits and 2 MoaE subunits. Also stable as homodimer. The enzyme changes between these two forms during catalysis.</text>
</comment>
<dbReference type="InterPro" id="IPR003448">
    <property type="entry name" value="Mopterin_biosynth_MoaE"/>
</dbReference>
<reference evidence="13" key="1">
    <citation type="submission" date="2017-11" db="EMBL/GenBank/DDBJ databases">
        <title>The draft genome sequence of Chromatocurvus sp. F02.</title>
        <authorList>
            <person name="Du Z.-J."/>
            <person name="Chang Y.-Q."/>
        </authorList>
    </citation>
    <scope>NUCLEOTIDE SEQUENCE [LARGE SCALE GENOMIC DNA]</scope>
    <source>
        <strain evidence="13">F02</strain>
    </source>
</reference>
<evidence type="ECO:0000256" key="10">
    <source>
        <dbReference type="ARBA" id="ARBA00032474"/>
    </source>
</evidence>
<evidence type="ECO:0000256" key="7">
    <source>
        <dbReference type="ARBA" id="ARBA00029745"/>
    </source>
</evidence>
<evidence type="ECO:0000256" key="9">
    <source>
        <dbReference type="ARBA" id="ARBA00030781"/>
    </source>
</evidence>
<gene>
    <name evidence="12" type="ORF">CWI75_08385</name>
</gene>
<dbReference type="GO" id="GO:0006777">
    <property type="term" value="P:Mo-molybdopterin cofactor biosynthetic process"/>
    <property type="evidence" value="ECO:0007669"/>
    <property type="project" value="UniProtKB-KW"/>
</dbReference>
<dbReference type="Proteomes" id="UP000234845">
    <property type="component" value="Unassembled WGS sequence"/>
</dbReference>
<dbReference type="OrthoDB" id="9803224at2"/>
<dbReference type="GO" id="GO:0030366">
    <property type="term" value="F:molybdopterin synthase activity"/>
    <property type="evidence" value="ECO:0007669"/>
    <property type="project" value="UniProtKB-EC"/>
</dbReference>
<dbReference type="AlphaFoldDB" id="A0A2N5Y363"/>
<dbReference type="EMBL" id="PKLZ01000007">
    <property type="protein sequence ID" value="PLW82842.1"/>
    <property type="molecule type" value="Genomic_DNA"/>
</dbReference>
<comment type="catalytic activity">
    <reaction evidence="11">
        <text>2 [molybdopterin-synthase sulfur-carrier protein]-C-terminal-Gly-aminoethanethioate + cyclic pyranopterin phosphate + H2O = molybdopterin + 2 [molybdopterin-synthase sulfur-carrier protein]-C-terminal Gly-Gly + 2 H(+)</text>
        <dbReference type="Rhea" id="RHEA:26333"/>
        <dbReference type="Rhea" id="RHEA-COMP:12202"/>
        <dbReference type="Rhea" id="RHEA-COMP:19907"/>
        <dbReference type="ChEBI" id="CHEBI:15377"/>
        <dbReference type="ChEBI" id="CHEBI:15378"/>
        <dbReference type="ChEBI" id="CHEBI:58698"/>
        <dbReference type="ChEBI" id="CHEBI:59648"/>
        <dbReference type="ChEBI" id="CHEBI:90778"/>
        <dbReference type="ChEBI" id="CHEBI:232372"/>
        <dbReference type="EC" id="2.8.1.12"/>
    </reaction>
</comment>
<dbReference type="EC" id="2.8.1.12" evidence="3"/>
<protein>
    <recommendedName>
        <fullName evidence="4">Molybdopterin synthase catalytic subunit</fullName>
        <ecNumber evidence="3">2.8.1.12</ecNumber>
    </recommendedName>
    <alternativeName>
        <fullName evidence="9">MPT synthase subunit 2</fullName>
    </alternativeName>
    <alternativeName>
        <fullName evidence="7">Molybdenum cofactor biosynthesis protein E</fullName>
    </alternativeName>
    <alternativeName>
        <fullName evidence="8">Molybdopterin-converting factor large subunit</fullName>
    </alternativeName>
    <alternativeName>
        <fullName evidence="10">Molybdopterin-converting factor subunit 2</fullName>
    </alternativeName>
</protein>
<dbReference type="Gene3D" id="3.90.1170.40">
    <property type="entry name" value="Molybdopterin biosynthesis MoaE subunit"/>
    <property type="match status" value="1"/>
</dbReference>
<dbReference type="InterPro" id="IPR036563">
    <property type="entry name" value="MoaE_sf"/>
</dbReference>
<comment type="pathway">
    <text evidence="1">Cofactor biosynthesis; molybdopterin biosynthesis.</text>
</comment>
<evidence type="ECO:0000256" key="11">
    <source>
        <dbReference type="ARBA" id="ARBA00049878"/>
    </source>
</evidence>
<evidence type="ECO:0000256" key="2">
    <source>
        <dbReference type="ARBA" id="ARBA00005426"/>
    </source>
</evidence>